<dbReference type="Proteomes" id="UP000184028">
    <property type="component" value="Unassembled WGS sequence"/>
</dbReference>
<dbReference type="AlphaFoldDB" id="A0A1M7F0Z2"/>
<reference evidence="2" key="1">
    <citation type="submission" date="2016-11" db="EMBL/GenBank/DDBJ databases">
        <authorList>
            <person name="Varghese N."/>
            <person name="Submissions S."/>
        </authorList>
    </citation>
    <scope>NUCLEOTIDE SEQUENCE [LARGE SCALE GENOMIC DNA]</scope>
    <source>
        <strain evidence="2">DSM 24724</strain>
    </source>
</reference>
<proteinExistence type="predicted"/>
<dbReference type="STRING" id="946677.SAMN05444484_103163"/>
<evidence type="ECO:0000313" key="2">
    <source>
        <dbReference type="Proteomes" id="UP000184028"/>
    </source>
</evidence>
<protein>
    <submittedName>
        <fullName evidence="1">Uncharacterized protein</fullName>
    </submittedName>
</protein>
<dbReference type="RefSeq" id="WP_156062661.1">
    <property type="nucleotide sequence ID" value="NZ_FRBT01000003.1"/>
</dbReference>
<accession>A0A1M7F0Z2</accession>
<sequence>MKEQTFDIIELIPGNKHYYGDSIKMPQILLKNESLVKASTLDIPLGHSRYGGPIADLR</sequence>
<dbReference type="OrthoDB" id="1414356at2"/>
<keyword evidence="2" id="KW-1185">Reference proteome</keyword>
<evidence type="ECO:0000313" key="1">
    <source>
        <dbReference type="EMBL" id="SHL97359.1"/>
    </source>
</evidence>
<name>A0A1M7F0Z2_9FLAO</name>
<gene>
    <name evidence="1" type="ORF">SAMN05444484_103163</name>
</gene>
<dbReference type="EMBL" id="FRBT01000003">
    <property type="protein sequence ID" value="SHL97359.1"/>
    <property type="molecule type" value="Genomic_DNA"/>
</dbReference>
<organism evidence="1 2">
    <name type="scientific">Flavobacterium chilense</name>
    <dbReference type="NCBI Taxonomy" id="946677"/>
    <lineage>
        <taxon>Bacteria</taxon>
        <taxon>Pseudomonadati</taxon>
        <taxon>Bacteroidota</taxon>
        <taxon>Flavobacteriia</taxon>
        <taxon>Flavobacteriales</taxon>
        <taxon>Flavobacteriaceae</taxon>
        <taxon>Flavobacterium</taxon>
    </lineage>
</organism>